<dbReference type="Pfam" id="PF06904">
    <property type="entry name" value="Extensin-like_C"/>
    <property type="match status" value="1"/>
</dbReference>
<sequence length="231" mass="25066">MYAFRRLLLSCCVILTSCVGGDERRDAPPPPGSRPIAQRPSGPITPPMVTSRDTQQCFADLSQAGIRFSPLPDRDHGSGCIVLGAVQLLDIGVPVSGLKAIRCPAARALAGWVRHGVRPAARQILGSEVTRIDSYGTYACRGIIGGGARSAGRVSEHGLANAVDIGGFTLADGRRIVLERDWNSDDRQVREFLRIVHRSACRRFVTTLGPDYNAAHRNHFHFDMGGRPLCR</sequence>
<proteinExistence type="predicted"/>
<dbReference type="PROSITE" id="PS51257">
    <property type="entry name" value="PROKAR_LIPOPROTEIN"/>
    <property type="match status" value="1"/>
</dbReference>
<gene>
    <name evidence="3" type="ORF">DI632_04340</name>
</gene>
<name>A0A2W4ZB49_9SPHN</name>
<organism evidence="3 4">
    <name type="scientific">Sphingomonas hengshuiensis</name>
    <dbReference type="NCBI Taxonomy" id="1609977"/>
    <lineage>
        <taxon>Bacteria</taxon>
        <taxon>Pseudomonadati</taxon>
        <taxon>Pseudomonadota</taxon>
        <taxon>Alphaproteobacteria</taxon>
        <taxon>Sphingomonadales</taxon>
        <taxon>Sphingomonadaceae</taxon>
        <taxon>Sphingomonas</taxon>
    </lineage>
</organism>
<feature type="region of interest" description="Disordered" evidence="1">
    <location>
        <begin position="23"/>
        <end position="48"/>
    </location>
</feature>
<dbReference type="EMBL" id="QFNF01000007">
    <property type="protein sequence ID" value="PZO79563.1"/>
    <property type="molecule type" value="Genomic_DNA"/>
</dbReference>
<protein>
    <submittedName>
        <fullName evidence="3">Extensin</fullName>
    </submittedName>
</protein>
<reference evidence="3 4" key="1">
    <citation type="submission" date="2017-08" db="EMBL/GenBank/DDBJ databases">
        <title>Infants hospitalized years apart are colonized by the same room-sourced microbial strains.</title>
        <authorList>
            <person name="Brooks B."/>
            <person name="Olm M.R."/>
            <person name="Firek B.A."/>
            <person name="Baker R."/>
            <person name="Thomas B.C."/>
            <person name="Morowitz M.J."/>
            <person name="Banfield J.F."/>
        </authorList>
    </citation>
    <scope>NUCLEOTIDE SEQUENCE [LARGE SCALE GENOMIC DNA]</scope>
    <source>
        <strain evidence="3">S2_018_000_R3_110</strain>
    </source>
</reference>
<accession>A0A2W4ZB49</accession>
<comment type="caution">
    <text evidence="3">The sequence shown here is derived from an EMBL/GenBank/DDBJ whole genome shotgun (WGS) entry which is preliminary data.</text>
</comment>
<feature type="domain" description="Extensin-like C-terminal" evidence="2">
    <location>
        <begin position="55"/>
        <end position="231"/>
    </location>
</feature>
<evidence type="ECO:0000256" key="1">
    <source>
        <dbReference type="SAM" id="MobiDB-lite"/>
    </source>
</evidence>
<evidence type="ECO:0000259" key="2">
    <source>
        <dbReference type="Pfam" id="PF06904"/>
    </source>
</evidence>
<dbReference type="AlphaFoldDB" id="A0A2W4ZB49"/>
<dbReference type="Proteomes" id="UP000248614">
    <property type="component" value="Unassembled WGS sequence"/>
</dbReference>
<evidence type="ECO:0000313" key="3">
    <source>
        <dbReference type="EMBL" id="PZO79563.1"/>
    </source>
</evidence>
<dbReference type="InterPro" id="IPR009683">
    <property type="entry name" value="Extensin-like_C"/>
</dbReference>
<evidence type="ECO:0000313" key="4">
    <source>
        <dbReference type="Proteomes" id="UP000248614"/>
    </source>
</evidence>